<comment type="caution">
    <text evidence="1">The sequence shown here is derived from an EMBL/GenBank/DDBJ whole genome shotgun (WGS) entry which is preliminary data.</text>
</comment>
<reference evidence="1" key="1">
    <citation type="submission" date="2020-07" db="EMBL/GenBank/DDBJ databases">
        <title>Clarias magur genome sequencing, assembly and annotation.</title>
        <authorList>
            <person name="Kushwaha B."/>
            <person name="Kumar R."/>
            <person name="Das P."/>
            <person name="Joshi C.G."/>
            <person name="Kumar D."/>
            <person name="Nagpure N.S."/>
            <person name="Pandey M."/>
            <person name="Agarwal S."/>
            <person name="Srivastava S."/>
            <person name="Singh M."/>
            <person name="Sahoo L."/>
            <person name="Jayasankar P."/>
            <person name="Meher P.K."/>
            <person name="Koringa P.G."/>
            <person name="Iquebal M.A."/>
            <person name="Das S.P."/>
            <person name="Bit A."/>
            <person name="Patnaik S."/>
            <person name="Patel N."/>
            <person name="Shah T.M."/>
            <person name="Hinsu A."/>
            <person name="Jena J.K."/>
        </authorList>
    </citation>
    <scope>NUCLEOTIDE SEQUENCE</scope>
    <source>
        <strain evidence="1">CIFAMagur01</strain>
        <tissue evidence="1">Testis</tissue>
    </source>
</reference>
<keyword evidence="2" id="KW-1185">Reference proteome</keyword>
<organism evidence="1 2">
    <name type="scientific">Clarias magur</name>
    <name type="common">Asian catfish</name>
    <name type="synonym">Macropteronotus magur</name>
    <dbReference type="NCBI Taxonomy" id="1594786"/>
    <lineage>
        <taxon>Eukaryota</taxon>
        <taxon>Metazoa</taxon>
        <taxon>Chordata</taxon>
        <taxon>Craniata</taxon>
        <taxon>Vertebrata</taxon>
        <taxon>Euteleostomi</taxon>
        <taxon>Actinopterygii</taxon>
        <taxon>Neopterygii</taxon>
        <taxon>Teleostei</taxon>
        <taxon>Ostariophysi</taxon>
        <taxon>Siluriformes</taxon>
        <taxon>Clariidae</taxon>
        <taxon>Clarias</taxon>
    </lineage>
</organism>
<dbReference type="Proteomes" id="UP000727407">
    <property type="component" value="Unassembled WGS sequence"/>
</dbReference>
<proteinExistence type="predicted"/>
<protein>
    <submittedName>
        <fullName evidence="1">Uncharacterized protein</fullName>
    </submittedName>
</protein>
<dbReference type="EMBL" id="QNUK01000040">
    <property type="protein sequence ID" value="KAF5905829.1"/>
    <property type="molecule type" value="Genomic_DNA"/>
</dbReference>
<evidence type="ECO:0000313" key="2">
    <source>
        <dbReference type="Proteomes" id="UP000727407"/>
    </source>
</evidence>
<evidence type="ECO:0000313" key="1">
    <source>
        <dbReference type="EMBL" id="KAF5905829.1"/>
    </source>
</evidence>
<dbReference type="AlphaFoldDB" id="A0A8J4UMQ3"/>
<sequence>AQNQLDSEVFHTENQAKFKACSRSDGGTENCAMTAGNCWTMLVCDILDREGVCDLSGFGSALTAGSKADSCREHGLEEHTQSYFKWGL</sequence>
<feature type="non-terminal residue" evidence="1">
    <location>
        <position position="1"/>
    </location>
</feature>
<gene>
    <name evidence="1" type="ORF">DAT39_004568</name>
</gene>
<name>A0A8J4UMQ3_CLAMG</name>
<accession>A0A8J4UMQ3</accession>